<sequence>MKKRKLLKLSFTSILLLFILLLAGITKAQNRLLIEAESFENKGGWKVDQQYFDIMGSSYLLAHGMGEAVEDATTKITFPSKGKYYIWLRTKDWAPYPIGPGKFTLKIGNEYLKEFGATGEKGWKWYEGGSITIKEPADVQLVLKDLTGFAGRCDAIYFSSNKKDVPPNNLESMNSWRKKLLGLTETPETKGKYDLVVVGGGMAGICSAITASRSGLKVALIQNRPVLGGNNSSEIRVHLMGYIDRDNHYPALGRIVRELDNGDPHNANIDGEKYGDQRKESVVNFEKNIDLFLNMHAYDVEMEGDKIKAVIARHISTNQELRFEGRFFVDCTGDGSIGFKAGADCRYGRESKSETGESLARDTADTFCLGTSNMWHASKFEETSTFPETAWALHFTKDYFLDGPTSEWFWETGFDNFDALTEAEEIRDHNFRAIYGNWSYLKNNLKEKYRNYKLDWVGFIGGKRESRRLMGDYIFSEMDRDHTNSIQADAFIPTTWSIDLHYPQDENSKYFKGQEFLSKAVHKRVKPAHIPYRCLYSRNINNLFMAGRNISTTHVRFGSTRVMRTTGLMGEVVGYATSLAIKHGTDARGVYEKHLEELKSILKGE</sequence>
<organism evidence="6 7">
    <name type="scientific">Labilibaculum filiforme</name>
    <dbReference type="NCBI Taxonomy" id="1940526"/>
    <lineage>
        <taxon>Bacteria</taxon>
        <taxon>Pseudomonadati</taxon>
        <taxon>Bacteroidota</taxon>
        <taxon>Bacteroidia</taxon>
        <taxon>Marinilabiliales</taxon>
        <taxon>Marinifilaceae</taxon>
        <taxon>Labilibaculum</taxon>
    </lineage>
</organism>
<keyword evidence="4" id="KW-0408">Iron</keyword>
<evidence type="ECO:0000256" key="4">
    <source>
        <dbReference type="ARBA" id="ARBA00023004"/>
    </source>
</evidence>
<evidence type="ECO:0000256" key="5">
    <source>
        <dbReference type="ARBA" id="ARBA00023014"/>
    </source>
</evidence>
<keyword evidence="7" id="KW-1185">Reference proteome</keyword>
<evidence type="ECO:0000313" key="6">
    <source>
        <dbReference type="EMBL" id="PKQ64266.1"/>
    </source>
</evidence>
<dbReference type="GO" id="GO:0051539">
    <property type="term" value="F:4 iron, 4 sulfur cluster binding"/>
    <property type="evidence" value="ECO:0007669"/>
    <property type="project" value="UniProtKB-KW"/>
</dbReference>
<dbReference type="InterPro" id="IPR036188">
    <property type="entry name" value="FAD/NAD-bd_sf"/>
</dbReference>
<comment type="caution">
    <text evidence="6">The sequence shown here is derived from an EMBL/GenBank/DDBJ whole genome shotgun (WGS) entry which is preliminary data.</text>
</comment>
<evidence type="ECO:0000256" key="3">
    <source>
        <dbReference type="ARBA" id="ARBA00023002"/>
    </source>
</evidence>
<dbReference type="AlphaFoldDB" id="A0A2N3I1T0"/>
<keyword evidence="2" id="KW-0479">Metal-binding</keyword>
<dbReference type="GO" id="GO:0016491">
    <property type="term" value="F:oxidoreductase activity"/>
    <property type="evidence" value="ECO:0007669"/>
    <property type="project" value="UniProtKB-KW"/>
</dbReference>
<dbReference type="OrthoDB" id="9780658at2"/>
<evidence type="ECO:0000313" key="7">
    <source>
        <dbReference type="Proteomes" id="UP000233535"/>
    </source>
</evidence>
<keyword evidence="3" id="KW-0560">Oxidoreductase</keyword>
<dbReference type="InterPro" id="IPR039650">
    <property type="entry name" value="HdrA-like"/>
</dbReference>
<keyword evidence="5" id="KW-0411">Iron-sulfur</keyword>
<dbReference type="RefSeq" id="WP_101260405.1">
    <property type="nucleotide sequence ID" value="NZ_MVDD01000003.1"/>
</dbReference>
<dbReference type="PANTHER" id="PTHR43498">
    <property type="entry name" value="FERREDOXIN:COB-COM HETERODISULFIDE REDUCTASE SUBUNIT A"/>
    <property type="match status" value="1"/>
</dbReference>
<gene>
    <name evidence="6" type="ORF">BZG02_05435</name>
</gene>
<reference evidence="6 7" key="1">
    <citation type="journal article" date="2017" name="Front. Microbiol.">
        <title>Labilibaculum manganireducens gen. nov., sp. nov. and Labilibaculum filiforme sp. nov., Novel Bacteroidetes Isolated from Subsurface Sediments of the Baltic Sea.</title>
        <authorList>
            <person name="Vandieken V."/>
            <person name="Marshall I.P."/>
            <person name="Niemann H."/>
            <person name="Engelen B."/>
            <person name="Cypionka H."/>
        </authorList>
    </citation>
    <scope>NUCLEOTIDE SEQUENCE [LARGE SCALE GENOMIC DNA]</scope>
    <source>
        <strain evidence="6 7">59.16B</strain>
    </source>
</reference>
<dbReference type="PANTHER" id="PTHR43498:SF1">
    <property type="entry name" value="COB--COM HETERODISULFIDE REDUCTASE IRON-SULFUR SUBUNIT A"/>
    <property type="match status" value="1"/>
</dbReference>
<dbReference type="EMBL" id="MVDD01000003">
    <property type="protein sequence ID" value="PKQ64266.1"/>
    <property type="molecule type" value="Genomic_DNA"/>
</dbReference>
<name>A0A2N3I1T0_9BACT</name>
<proteinExistence type="predicted"/>
<dbReference type="SUPFAM" id="SSF51905">
    <property type="entry name" value="FAD/NAD(P)-binding domain"/>
    <property type="match status" value="1"/>
</dbReference>
<evidence type="ECO:0000256" key="2">
    <source>
        <dbReference type="ARBA" id="ARBA00022723"/>
    </source>
</evidence>
<dbReference type="Pfam" id="PF12831">
    <property type="entry name" value="FAD_oxidored"/>
    <property type="match status" value="1"/>
</dbReference>
<evidence type="ECO:0000256" key="1">
    <source>
        <dbReference type="ARBA" id="ARBA00022485"/>
    </source>
</evidence>
<dbReference type="Gene3D" id="3.50.50.60">
    <property type="entry name" value="FAD/NAD(P)-binding domain"/>
    <property type="match status" value="1"/>
</dbReference>
<dbReference type="Proteomes" id="UP000233535">
    <property type="component" value="Unassembled WGS sequence"/>
</dbReference>
<keyword evidence="1" id="KW-0004">4Fe-4S</keyword>
<accession>A0A2N3I1T0</accession>
<protein>
    <submittedName>
        <fullName evidence="6">Pyridine nucleotide-disulfide oxidoreductase</fullName>
    </submittedName>
</protein>
<dbReference type="GO" id="GO:0046872">
    <property type="term" value="F:metal ion binding"/>
    <property type="evidence" value="ECO:0007669"/>
    <property type="project" value="UniProtKB-KW"/>
</dbReference>